<evidence type="ECO:0000256" key="1">
    <source>
        <dbReference type="ARBA" id="ARBA00004442"/>
    </source>
</evidence>
<keyword evidence="5" id="KW-0812">Transmembrane</keyword>
<evidence type="ECO:0000256" key="4">
    <source>
        <dbReference type="ARBA" id="ARBA00022452"/>
    </source>
</evidence>
<reference evidence="9" key="1">
    <citation type="submission" date="2017-03" db="EMBL/GenBank/DDBJ databases">
        <authorList>
            <person name="Rodrigo-Torres L."/>
            <person name="Arahal R.D."/>
            <person name="Lucena T."/>
        </authorList>
    </citation>
    <scope>NUCLEOTIDE SEQUENCE [LARGE SCALE GENOMIC DNA]</scope>
    <source>
        <strain evidence="9">CECT 7751</strain>
    </source>
</reference>
<comment type="subcellular location">
    <subcellularLocation>
        <location evidence="1">Cell outer membrane</location>
    </subcellularLocation>
</comment>
<evidence type="ECO:0000313" key="8">
    <source>
        <dbReference type="EMBL" id="SLN40103.1"/>
    </source>
</evidence>
<evidence type="ECO:0000256" key="3">
    <source>
        <dbReference type="ARBA" id="ARBA00022448"/>
    </source>
</evidence>
<dbReference type="OrthoDB" id="7318746at2"/>
<dbReference type="PANTHER" id="PTHR30026:SF20">
    <property type="entry name" value="OUTER MEMBRANE PROTEIN TOLC"/>
    <property type="match status" value="1"/>
</dbReference>
<dbReference type="Gene3D" id="1.20.1600.10">
    <property type="entry name" value="Outer membrane efflux proteins (OEP)"/>
    <property type="match status" value="1"/>
</dbReference>
<keyword evidence="7" id="KW-0998">Cell outer membrane</keyword>
<keyword evidence="9" id="KW-1185">Reference proteome</keyword>
<dbReference type="PANTHER" id="PTHR30026">
    <property type="entry name" value="OUTER MEMBRANE PROTEIN TOLC"/>
    <property type="match status" value="1"/>
</dbReference>
<dbReference type="GO" id="GO:0009279">
    <property type="term" value="C:cell outer membrane"/>
    <property type="evidence" value="ECO:0007669"/>
    <property type="project" value="UniProtKB-SubCell"/>
</dbReference>
<dbReference type="GO" id="GO:1990281">
    <property type="term" value="C:efflux pump complex"/>
    <property type="evidence" value="ECO:0007669"/>
    <property type="project" value="TreeGrafter"/>
</dbReference>
<dbReference type="SUPFAM" id="SSF56954">
    <property type="entry name" value="Outer membrane efflux proteins (OEP)"/>
    <property type="match status" value="1"/>
</dbReference>
<proteinExistence type="inferred from homology"/>
<dbReference type="Proteomes" id="UP000193963">
    <property type="component" value="Unassembled WGS sequence"/>
</dbReference>
<dbReference type="InterPro" id="IPR003423">
    <property type="entry name" value="OMP_efflux"/>
</dbReference>
<dbReference type="PROSITE" id="PS51257">
    <property type="entry name" value="PROKAR_LIPOPROTEIN"/>
    <property type="match status" value="1"/>
</dbReference>
<keyword evidence="4" id="KW-1134">Transmembrane beta strand</keyword>
<evidence type="ECO:0000256" key="7">
    <source>
        <dbReference type="ARBA" id="ARBA00023237"/>
    </source>
</evidence>
<accession>A0A1X6Z6E0</accession>
<evidence type="ECO:0000313" key="9">
    <source>
        <dbReference type="Proteomes" id="UP000193963"/>
    </source>
</evidence>
<evidence type="ECO:0000256" key="6">
    <source>
        <dbReference type="ARBA" id="ARBA00023136"/>
    </source>
</evidence>
<keyword evidence="3" id="KW-0813">Transport</keyword>
<dbReference type="Pfam" id="PF02321">
    <property type="entry name" value="OEP"/>
    <property type="match status" value="2"/>
</dbReference>
<comment type="similarity">
    <text evidence="2">Belongs to the outer membrane factor (OMF) (TC 1.B.17) family.</text>
</comment>
<keyword evidence="6" id="KW-0472">Membrane</keyword>
<dbReference type="AlphaFoldDB" id="A0A1X6Z6E0"/>
<dbReference type="EMBL" id="FWFN01000003">
    <property type="protein sequence ID" value="SLN40103.1"/>
    <property type="molecule type" value="Genomic_DNA"/>
</dbReference>
<evidence type="ECO:0000256" key="2">
    <source>
        <dbReference type="ARBA" id="ARBA00007613"/>
    </source>
</evidence>
<evidence type="ECO:0000256" key="5">
    <source>
        <dbReference type="ARBA" id="ARBA00022692"/>
    </source>
</evidence>
<protein>
    <submittedName>
        <fullName evidence="8">Outer membrane channel protein</fullName>
    </submittedName>
</protein>
<gene>
    <name evidence="8" type="ORF">PSM7751_01832</name>
</gene>
<dbReference type="InterPro" id="IPR051906">
    <property type="entry name" value="TolC-like"/>
</dbReference>
<dbReference type="RefSeq" id="WP_085887688.1">
    <property type="nucleotide sequence ID" value="NZ_FWFN01000003.1"/>
</dbReference>
<dbReference type="GO" id="GO:0015562">
    <property type="term" value="F:efflux transmembrane transporter activity"/>
    <property type="evidence" value="ECO:0007669"/>
    <property type="project" value="InterPro"/>
</dbReference>
<dbReference type="GO" id="GO:0015288">
    <property type="term" value="F:porin activity"/>
    <property type="evidence" value="ECO:0007669"/>
    <property type="project" value="TreeGrafter"/>
</dbReference>
<organism evidence="8 9">
    <name type="scientific">Pseudooceanicola marinus</name>
    <dbReference type="NCBI Taxonomy" id="396013"/>
    <lineage>
        <taxon>Bacteria</taxon>
        <taxon>Pseudomonadati</taxon>
        <taxon>Pseudomonadota</taxon>
        <taxon>Alphaproteobacteria</taxon>
        <taxon>Rhodobacterales</taxon>
        <taxon>Paracoccaceae</taxon>
        <taxon>Pseudooceanicola</taxon>
    </lineage>
</organism>
<name>A0A1X6Z6E0_9RHOB</name>
<sequence length="490" mass="53295">MSIGQRALAAVVSGIVLAGCQHDASSGNNLKSLLDQGPDAETRALLHEDLAEVLERQEKAIGTYTTTANTGAAAVPMNALIENALARNPTIGHAAQAINQADAERMRAIYARLPQVYINFSYDGVRQDVRDTDNAVFERGKANYPVATSSASLVQPLFDPARRYRVQRAKSVQSGAEVDYIAAVRDVVFEVFDNYIVASQAKARIASLQERRYLLNRQINSQGALVDTGLSNVLQSSSLRSERDTIAAEESLESARRAEALSNLSQLTGLVVSDLAPLDFPDDLLNAPGRVNVDQAVSTALENNPAIMSAALQVVSTEFERKEAHASDISPVLEAYATIEREDRSNSRFGGGSLTVDETVGVSLTIPIFNANGTGLSEPTKRMEVRTAALRYHARKRSVETEVRTAHARLGELSKAIRQSKNAAYHASRALEVERNRVSSGESVDLAVAARQLRVNESRAQVAFYEAEFMRAWARLNYLMGADLTTQQGF</sequence>